<dbReference type="AlphaFoldDB" id="A0A8H7C5F1"/>
<reference evidence="2 3" key="1">
    <citation type="journal article" name="Sci. Rep.">
        <title>Telomere-to-telomere assembled and centromere annotated genomes of the two main subspecies of the button mushroom Agaricus bisporus reveal especially polymorphic chromosome ends.</title>
        <authorList>
            <person name="Sonnenberg A.S.M."/>
            <person name="Sedaghat-Telgerd N."/>
            <person name="Lavrijssen B."/>
            <person name="Ohm R.A."/>
            <person name="Hendrickx P.M."/>
            <person name="Scholtmeijer K."/>
            <person name="Baars J.J.P."/>
            <person name="van Peer A."/>
        </authorList>
    </citation>
    <scope>NUCLEOTIDE SEQUENCE [LARGE SCALE GENOMIC DNA]</scope>
    <source>
        <strain evidence="2 3">H119_p4</strain>
    </source>
</reference>
<feature type="compositionally biased region" description="Polar residues" evidence="1">
    <location>
        <begin position="81"/>
        <end position="91"/>
    </location>
</feature>
<feature type="region of interest" description="Disordered" evidence="1">
    <location>
        <begin position="284"/>
        <end position="327"/>
    </location>
</feature>
<proteinExistence type="predicted"/>
<feature type="region of interest" description="Disordered" evidence="1">
    <location>
        <begin position="63"/>
        <end position="119"/>
    </location>
</feature>
<comment type="caution">
    <text evidence="2">The sequence shown here is derived from an EMBL/GenBank/DDBJ whole genome shotgun (WGS) entry which is preliminary data.</text>
</comment>
<dbReference type="Proteomes" id="UP000629468">
    <property type="component" value="Unassembled WGS sequence"/>
</dbReference>
<evidence type="ECO:0000313" key="2">
    <source>
        <dbReference type="EMBL" id="KAF7762315.1"/>
    </source>
</evidence>
<dbReference type="EMBL" id="JABXXO010000012">
    <property type="protein sequence ID" value="KAF7762315.1"/>
    <property type="molecule type" value="Genomic_DNA"/>
</dbReference>
<sequence length="412" mass="46406">MPPYRNDLALPPLTRLLKTELVDLASEFHLADDGTVANLRLRIRNHLVANPALLTKQKYTDLLPNYKPPDSPPPSYKTLPSQSNLDVSNSVGVRDPLHDQAPRTPLSRPHQPVKGRPPVVPGLKAEYQPFMVPEIVRKRVIKGWLEHIPLTYLTDQFCVPGGDQGIKGYQQFKLNRCSEIIIRVEVPLDDTEEHNLSFEDWHGAWVRFLDLLRSYHPTLHGPWKIHFDRICFAPDRSSSWSTWLAYDISLRKQSVHDGIDPKIFHRSHWYLIATDFVKNSISRPLSNQATQSSPRSSGPSRKSPRSNDLATSSTSHAPYGNRPHQRGTSHRCLRCGGPHIARGCFAQTQINGLPVVIFPREDGKLIRDAQGNRYCLSFNGVTGCTSSNCSNGHHRCTLCKGLEHNAQICPSI</sequence>
<gene>
    <name evidence="2" type="ORF">Agabi119p4_8908</name>
</gene>
<evidence type="ECO:0000256" key="1">
    <source>
        <dbReference type="SAM" id="MobiDB-lite"/>
    </source>
</evidence>
<organism evidence="2 3">
    <name type="scientific">Agaricus bisporus var. burnettii</name>
    <dbReference type="NCBI Taxonomy" id="192524"/>
    <lineage>
        <taxon>Eukaryota</taxon>
        <taxon>Fungi</taxon>
        <taxon>Dikarya</taxon>
        <taxon>Basidiomycota</taxon>
        <taxon>Agaricomycotina</taxon>
        <taxon>Agaricomycetes</taxon>
        <taxon>Agaricomycetidae</taxon>
        <taxon>Agaricales</taxon>
        <taxon>Agaricineae</taxon>
        <taxon>Agaricaceae</taxon>
        <taxon>Agaricus</taxon>
    </lineage>
</organism>
<name>A0A8H7C5F1_AGABI</name>
<protein>
    <submittedName>
        <fullName evidence="2">Uncharacterized protein</fullName>
    </submittedName>
</protein>
<accession>A0A8H7C5F1</accession>
<evidence type="ECO:0000313" key="3">
    <source>
        <dbReference type="Proteomes" id="UP000629468"/>
    </source>
</evidence>
<feature type="compositionally biased region" description="Pro residues" evidence="1">
    <location>
        <begin position="66"/>
        <end position="75"/>
    </location>
</feature>
<feature type="compositionally biased region" description="Low complexity" evidence="1">
    <location>
        <begin position="292"/>
        <end position="301"/>
    </location>
</feature>